<feature type="compositionally biased region" description="Polar residues" evidence="1">
    <location>
        <begin position="62"/>
        <end position="76"/>
    </location>
</feature>
<evidence type="ECO:0000256" key="1">
    <source>
        <dbReference type="SAM" id="MobiDB-lite"/>
    </source>
</evidence>
<evidence type="ECO:0000313" key="3">
    <source>
        <dbReference type="Proteomes" id="UP000004682"/>
    </source>
</evidence>
<gene>
    <name evidence="2" type="ORF">A33K_13240</name>
</gene>
<name>A0ABN0GBT6_9BURK</name>
<proteinExistence type="predicted"/>
<organism evidence="2 3">
    <name type="scientific">Burkholderia humptydooensis MSMB43</name>
    <dbReference type="NCBI Taxonomy" id="441157"/>
    <lineage>
        <taxon>Bacteria</taxon>
        <taxon>Pseudomonadati</taxon>
        <taxon>Pseudomonadota</taxon>
        <taxon>Betaproteobacteria</taxon>
        <taxon>Burkholderiales</taxon>
        <taxon>Burkholderiaceae</taxon>
        <taxon>Burkholderia</taxon>
        <taxon>pseudomallei group</taxon>
    </lineage>
</organism>
<protein>
    <submittedName>
        <fullName evidence="2">Uncharacterized protein</fullName>
    </submittedName>
</protein>
<reference evidence="3" key="1">
    <citation type="journal article" date="2012" name="J. Bacteriol.">
        <title>Revised Genome Sequence of Burkholderia thailandensis MSMB43 with Improved Annotation.</title>
        <authorList>
            <person name="Zhuo Y."/>
            <person name="Liu L."/>
            <person name="Wang Q."/>
            <person name="Liu X."/>
            <person name="Ren B."/>
            <person name="Liu M."/>
            <person name="Ni P."/>
            <person name="Cheng Y.Q."/>
            <person name="Zhang L."/>
        </authorList>
    </citation>
    <scope>NUCLEOTIDE SEQUENCE [LARGE SCALE GENOMIC DNA]</scope>
    <source>
        <strain evidence="3">MSMB43</strain>
    </source>
</reference>
<accession>A0ABN0GBT6</accession>
<dbReference type="EMBL" id="JH692061">
    <property type="protein sequence ID" value="EIP89659.1"/>
    <property type="molecule type" value="Genomic_DNA"/>
</dbReference>
<dbReference type="Proteomes" id="UP000004682">
    <property type="component" value="Unassembled WGS sequence"/>
</dbReference>
<keyword evidence="3" id="KW-1185">Reference proteome</keyword>
<evidence type="ECO:0000313" key="2">
    <source>
        <dbReference type="EMBL" id="EIP89659.1"/>
    </source>
</evidence>
<feature type="region of interest" description="Disordered" evidence="1">
    <location>
        <begin position="21"/>
        <end position="76"/>
    </location>
</feature>
<sequence>MHGHSCSAAFVTFGSTGYFGATAHEPARKTPANARAGARQRTGTHARRTIGDDRASMPRAKQLSSLPPAQLSNYVE</sequence>